<sequence length="81" mass="9129">MSYQVINNSATWSTPNAWLDVTDVSAPELDDVNFKKATYRLGIGRLDLEARLSRASARNNYLVLFICNIISTIPEIDSDHQ</sequence>
<accession>A0AA88DLY9</accession>
<dbReference type="Proteomes" id="UP001187192">
    <property type="component" value="Unassembled WGS sequence"/>
</dbReference>
<name>A0AA88DLY9_FICCA</name>
<gene>
    <name evidence="1" type="ORF">TIFTF001_026879</name>
</gene>
<dbReference type="EMBL" id="BTGU01000072">
    <property type="protein sequence ID" value="GMN57766.1"/>
    <property type="molecule type" value="Genomic_DNA"/>
</dbReference>
<organism evidence="1 2">
    <name type="scientific">Ficus carica</name>
    <name type="common">Common fig</name>
    <dbReference type="NCBI Taxonomy" id="3494"/>
    <lineage>
        <taxon>Eukaryota</taxon>
        <taxon>Viridiplantae</taxon>
        <taxon>Streptophyta</taxon>
        <taxon>Embryophyta</taxon>
        <taxon>Tracheophyta</taxon>
        <taxon>Spermatophyta</taxon>
        <taxon>Magnoliopsida</taxon>
        <taxon>eudicotyledons</taxon>
        <taxon>Gunneridae</taxon>
        <taxon>Pentapetalae</taxon>
        <taxon>rosids</taxon>
        <taxon>fabids</taxon>
        <taxon>Rosales</taxon>
        <taxon>Moraceae</taxon>
        <taxon>Ficeae</taxon>
        <taxon>Ficus</taxon>
    </lineage>
</organism>
<dbReference type="AlphaFoldDB" id="A0AA88DLY9"/>
<reference evidence="1" key="1">
    <citation type="submission" date="2023-07" db="EMBL/GenBank/DDBJ databases">
        <title>draft genome sequence of fig (Ficus carica).</title>
        <authorList>
            <person name="Takahashi T."/>
            <person name="Nishimura K."/>
        </authorList>
    </citation>
    <scope>NUCLEOTIDE SEQUENCE</scope>
</reference>
<comment type="caution">
    <text evidence="1">The sequence shown here is derived from an EMBL/GenBank/DDBJ whole genome shotgun (WGS) entry which is preliminary data.</text>
</comment>
<evidence type="ECO:0000313" key="1">
    <source>
        <dbReference type="EMBL" id="GMN57766.1"/>
    </source>
</evidence>
<proteinExistence type="predicted"/>
<evidence type="ECO:0000313" key="2">
    <source>
        <dbReference type="Proteomes" id="UP001187192"/>
    </source>
</evidence>
<keyword evidence="2" id="KW-1185">Reference proteome</keyword>
<protein>
    <submittedName>
        <fullName evidence="1">Uncharacterized protein</fullName>
    </submittedName>
</protein>